<dbReference type="InterPro" id="IPR036928">
    <property type="entry name" value="AS_sf"/>
</dbReference>
<dbReference type="PANTHER" id="PTHR42678:SF34">
    <property type="entry name" value="OS04G0183300 PROTEIN"/>
    <property type="match status" value="1"/>
</dbReference>
<dbReference type="Proteomes" id="UP000295468">
    <property type="component" value="Unassembled WGS sequence"/>
</dbReference>
<dbReference type="RefSeq" id="WP_133644291.1">
    <property type="nucleotide sequence ID" value="NZ_SNYI01000002.1"/>
</dbReference>
<dbReference type="PANTHER" id="PTHR42678">
    <property type="entry name" value="AMIDASE"/>
    <property type="match status" value="1"/>
</dbReference>
<dbReference type="SUPFAM" id="SSF75304">
    <property type="entry name" value="Amidase signature (AS) enzymes"/>
    <property type="match status" value="1"/>
</dbReference>
<evidence type="ECO:0000313" key="3">
    <source>
        <dbReference type="EMBL" id="TDQ31471.1"/>
    </source>
</evidence>
<evidence type="ECO:0000259" key="2">
    <source>
        <dbReference type="Pfam" id="PF01425"/>
    </source>
</evidence>
<proteinExistence type="predicted"/>
<dbReference type="InterPro" id="IPR023631">
    <property type="entry name" value="Amidase_dom"/>
</dbReference>
<comment type="caution">
    <text evidence="3">The sequence shown here is derived from an EMBL/GenBank/DDBJ whole genome shotgun (WGS) entry which is preliminary data.</text>
</comment>
<name>A0A4R6TQ10_9FLAO</name>
<dbReference type="Gene3D" id="3.90.1300.10">
    <property type="entry name" value="Amidase signature (AS) domain"/>
    <property type="match status" value="1"/>
</dbReference>
<dbReference type="EMBL" id="SNYI01000002">
    <property type="protein sequence ID" value="TDQ31471.1"/>
    <property type="molecule type" value="Genomic_DNA"/>
</dbReference>
<feature type="signal peptide" evidence="1">
    <location>
        <begin position="1"/>
        <end position="20"/>
    </location>
</feature>
<evidence type="ECO:0000313" key="4">
    <source>
        <dbReference type="Proteomes" id="UP000295468"/>
    </source>
</evidence>
<dbReference type="AlphaFoldDB" id="A0A4R6TQ10"/>
<dbReference type="OrthoDB" id="9811471at2"/>
<sequence>MKVTAIPAMTLSLCLLLFNASCNPDTKEESSKNFELPNEVTIQDIHKGYESGSFTVSEVTKFYLDRVNELSFNGPELNAVISLNPDAMDIAASMDDKLKNNKRKGPLFGIPVLLKDNINSADNMPTTAGARAMKESYPGADSPLAAQLKEAGAVILGKANLSEWANFHSRFSSSGWSGLGGQTKNPYDTTRNPCGSSSGSAVAVAANLAVVAIGTETNGSIVCPSNNNGIVGIKPTVGLISRSGIIPISFSQDTGGPMARTVRDAAIILGAMTRVDSTDSKTTQPGRKAYEDYTQFLDPNGIQGKRIGYYTAPLDGYVRMQGVMEKAKEYFESRGGELVPIEEIMPSEARRHSFQVLLYEFKEGLNNYFASLGPDSPVKDLEDLIQQTTADSIEMQYFDHDLLNQAQEKGDLNSREYQEALATMLKLSREEGIDKVMEEQQLDAIIAPTGSPAWKTDLTNGDNFQFSSSSPAAISGYPNITLPMGQLDGLPVGISIFGKPWSEPVLLQIAYDFEQGTGHRMSPELP</sequence>
<feature type="chain" id="PRO_5020631886" evidence="1">
    <location>
        <begin position="21"/>
        <end position="526"/>
    </location>
</feature>
<feature type="domain" description="Amidase" evidence="2">
    <location>
        <begin position="58"/>
        <end position="507"/>
    </location>
</feature>
<dbReference type="NCBIfam" id="NF006006">
    <property type="entry name" value="PRK08137.1"/>
    <property type="match status" value="1"/>
</dbReference>
<protein>
    <submittedName>
        <fullName evidence="3">Amidase</fullName>
    </submittedName>
</protein>
<dbReference type="Pfam" id="PF01425">
    <property type="entry name" value="Amidase"/>
    <property type="match status" value="1"/>
</dbReference>
<gene>
    <name evidence="3" type="ORF">CLV82_2179</name>
</gene>
<reference evidence="3 4" key="1">
    <citation type="submission" date="2019-03" db="EMBL/GenBank/DDBJ databases">
        <title>Genomic Encyclopedia of Archaeal and Bacterial Type Strains, Phase II (KMG-II): from individual species to whole genera.</title>
        <authorList>
            <person name="Goeker M."/>
        </authorList>
    </citation>
    <scope>NUCLEOTIDE SEQUENCE [LARGE SCALE GENOMIC DNA]</scope>
    <source>
        <strain evidence="3 4">DSM 18435</strain>
    </source>
</reference>
<evidence type="ECO:0000256" key="1">
    <source>
        <dbReference type="SAM" id="SignalP"/>
    </source>
</evidence>
<accession>A0A4R6TQ10</accession>
<keyword evidence="1" id="KW-0732">Signal</keyword>
<organism evidence="3 4">
    <name type="scientific">Zeaxanthinibacter enoshimensis</name>
    <dbReference type="NCBI Taxonomy" id="392009"/>
    <lineage>
        <taxon>Bacteria</taxon>
        <taxon>Pseudomonadati</taxon>
        <taxon>Bacteroidota</taxon>
        <taxon>Flavobacteriia</taxon>
        <taxon>Flavobacteriales</taxon>
        <taxon>Flavobacteriaceae</taxon>
        <taxon>Zeaxanthinibacter</taxon>
    </lineage>
</organism>
<keyword evidence="4" id="KW-1185">Reference proteome</keyword>